<reference evidence="1" key="1">
    <citation type="submission" date="2022-03" db="EMBL/GenBank/DDBJ databases">
        <title>Description of Abyssus ytuae gen. nov., sp. nov., a novel member of the family Flavobacteriaceae isolated from the sediment of Mariana Trench.</title>
        <authorList>
            <person name="Zhang J."/>
            <person name="Xu X."/>
        </authorList>
    </citation>
    <scope>NUCLEOTIDE SEQUENCE</scope>
    <source>
        <strain evidence="1">MT3330</strain>
    </source>
</reference>
<dbReference type="KEGG" id="fbm:MQE35_08320"/>
<accession>A0A9E6ZNP1</accession>
<keyword evidence="2" id="KW-1185">Reference proteome</keyword>
<protein>
    <recommendedName>
        <fullName evidence="3">Outer membrane protein beta-barrel domain-containing protein</fullName>
    </recommendedName>
</protein>
<dbReference type="EMBL" id="CP094358">
    <property type="protein sequence ID" value="UOB19289.1"/>
    <property type="molecule type" value="Genomic_DNA"/>
</dbReference>
<sequence length="213" mass="23754">MKKIVFLFFAFSCILTYSQRFPEVRNFNGLKAGVNFFNINSDEIDFKSGTGFNVAYTRRLPLAQILEANLFVEYQQNNFSVDATNLVTVDEVDYKLHSVKLGALANFKAYGPYLSIVAGPVLQFNDKLKYDDEFENHLVINEEEEPITVNDLSQISGFNFLFAAGISAGEMNYKLYGLYEFGINNILSSVPLSGGNSLTGHSGILTVGAIIYF</sequence>
<name>A0A9E6ZNP1_9FLAO</name>
<dbReference type="RefSeq" id="WP_255845905.1">
    <property type="nucleotide sequence ID" value="NZ_CP094358.1"/>
</dbReference>
<evidence type="ECO:0000313" key="2">
    <source>
        <dbReference type="Proteomes" id="UP000831290"/>
    </source>
</evidence>
<evidence type="ECO:0008006" key="3">
    <source>
        <dbReference type="Google" id="ProtNLM"/>
    </source>
</evidence>
<dbReference type="Proteomes" id="UP000831290">
    <property type="component" value="Chromosome"/>
</dbReference>
<organism evidence="1 2">
    <name type="scientific">Abyssalbus ytuae</name>
    <dbReference type="NCBI Taxonomy" id="2926907"/>
    <lineage>
        <taxon>Bacteria</taxon>
        <taxon>Pseudomonadati</taxon>
        <taxon>Bacteroidota</taxon>
        <taxon>Flavobacteriia</taxon>
        <taxon>Flavobacteriales</taxon>
        <taxon>Flavobacteriaceae</taxon>
        <taxon>Abyssalbus</taxon>
    </lineage>
</organism>
<dbReference type="AlphaFoldDB" id="A0A9E6ZNP1"/>
<evidence type="ECO:0000313" key="1">
    <source>
        <dbReference type="EMBL" id="UOB19289.1"/>
    </source>
</evidence>
<gene>
    <name evidence="1" type="ORF">MQE35_08320</name>
</gene>
<proteinExistence type="predicted"/>